<evidence type="ECO:0000259" key="3">
    <source>
        <dbReference type="PROSITE" id="PS50893"/>
    </source>
</evidence>
<dbReference type="EMBL" id="LMVN01000006">
    <property type="protein sequence ID" value="PAV07867.1"/>
    <property type="molecule type" value="Genomic_DNA"/>
</dbReference>
<protein>
    <submittedName>
        <fullName evidence="5">Methionine import ATP-binding protein MetN 2</fullName>
        <ecNumber evidence="5">3.6.3.-</ecNumber>
    </submittedName>
    <submittedName>
        <fullName evidence="4">Methyl coenzyme M reductase system component A2</fullName>
    </submittedName>
</protein>
<evidence type="ECO:0000313" key="5">
    <source>
        <dbReference type="EMBL" id="PWL07683.1"/>
    </source>
</evidence>
<dbReference type="InterPro" id="IPR003593">
    <property type="entry name" value="AAA+_ATPase"/>
</dbReference>
<dbReference type="GO" id="GO:0016887">
    <property type="term" value="F:ATP hydrolysis activity"/>
    <property type="evidence" value="ECO:0007669"/>
    <property type="project" value="InterPro"/>
</dbReference>
<evidence type="ECO:0000256" key="1">
    <source>
        <dbReference type="ARBA" id="ARBA00022741"/>
    </source>
</evidence>
<evidence type="ECO:0000313" key="6">
    <source>
        <dbReference type="Proteomes" id="UP000217528"/>
    </source>
</evidence>
<evidence type="ECO:0000313" key="4">
    <source>
        <dbReference type="EMBL" id="PAV07867.1"/>
    </source>
</evidence>
<dbReference type="EC" id="3.6.3.-" evidence="5"/>
<keyword evidence="6" id="KW-1185">Reference proteome</keyword>
<dbReference type="NCBIfam" id="TIGR03269">
    <property type="entry name" value="met_CoM_red_A2"/>
    <property type="match status" value="1"/>
</dbReference>
<keyword evidence="5" id="KW-0378">Hydrolase</keyword>
<dbReference type="OrthoDB" id="18209at2157"/>
<keyword evidence="2 5" id="KW-0067">ATP-binding</keyword>
<dbReference type="PROSITE" id="PS00211">
    <property type="entry name" value="ABC_TRANSPORTER_1"/>
    <property type="match status" value="1"/>
</dbReference>
<dbReference type="PANTHER" id="PTHR42764:SF2">
    <property type="entry name" value="ABC TRANSPORTER, ATP-BINDING PROTEIN"/>
    <property type="match status" value="1"/>
</dbReference>
<dbReference type="Proteomes" id="UP000246004">
    <property type="component" value="Unassembled WGS sequence"/>
</dbReference>
<dbReference type="Pfam" id="PF00005">
    <property type="entry name" value="ABC_tran"/>
    <property type="match status" value="2"/>
</dbReference>
<dbReference type="GO" id="GO:0005524">
    <property type="term" value="F:ATP binding"/>
    <property type="evidence" value="ECO:0007669"/>
    <property type="project" value="UniProtKB-KW"/>
</dbReference>
<dbReference type="Gene3D" id="3.40.50.300">
    <property type="entry name" value="P-loop containing nucleotide triphosphate hydrolases"/>
    <property type="match status" value="2"/>
</dbReference>
<dbReference type="InterPro" id="IPR003439">
    <property type="entry name" value="ABC_transporter-like_ATP-bd"/>
</dbReference>
<name>A0A2A2HEP9_9EURY</name>
<dbReference type="Proteomes" id="UP000217528">
    <property type="component" value="Unassembled WGS sequence"/>
</dbReference>
<gene>
    <name evidence="5" type="primary">metN2_2</name>
    <name evidence="4" type="ORF">ASJ82_06665</name>
    <name evidence="5" type="ORF">MSCUN_14360</name>
</gene>
<accession>A0A2A2HEP9</accession>
<dbReference type="InterPro" id="IPR017871">
    <property type="entry name" value="ABC_transporter-like_CS"/>
</dbReference>
<dbReference type="InterPro" id="IPR027417">
    <property type="entry name" value="P-loop_NTPase"/>
</dbReference>
<dbReference type="RefSeq" id="WP_095608214.1">
    <property type="nucleotide sequence ID" value="NZ_CAUHCB010000005.1"/>
</dbReference>
<proteinExistence type="predicted"/>
<dbReference type="EMBL" id="LWMS01000045">
    <property type="protein sequence ID" value="PWL07683.1"/>
    <property type="molecule type" value="Genomic_DNA"/>
</dbReference>
<feature type="domain" description="ABC transporter" evidence="3">
    <location>
        <begin position="280"/>
        <end position="528"/>
    </location>
</feature>
<evidence type="ECO:0000313" key="7">
    <source>
        <dbReference type="Proteomes" id="UP000246004"/>
    </source>
</evidence>
<feature type="domain" description="ABC transporter" evidence="3">
    <location>
        <begin position="4"/>
        <end position="269"/>
    </location>
</feature>
<dbReference type="GO" id="GO:0019700">
    <property type="term" value="P:organic phosphonate catabolic process"/>
    <property type="evidence" value="ECO:0007669"/>
    <property type="project" value="TreeGrafter"/>
</dbReference>
<dbReference type="SUPFAM" id="SSF52540">
    <property type="entry name" value="P-loop containing nucleoside triphosphate hydrolases"/>
    <property type="match status" value="2"/>
</dbReference>
<keyword evidence="1" id="KW-0547">Nucleotide-binding</keyword>
<evidence type="ECO:0000256" key="2">
    <source>
        <dbReference type="ARBA" id="ARBA00022840"/>
    </source>
</evidence>
<dbReference type="PANTHER" id="PTHR42764">
    <property type="entry name" value="PHOSPHONATES UTILIZATION ATP-BINDING PROTEIN PHNK-RELATED"/>
    <property type="match status" value="1"/>
</dbReference>
<dbReference type="PROSITE" id="PS50893">
    <property type="entry name" value="ABC_TRANSPORTER_2"/>
    <property type="match status" value="2"/>
</dbReference>
<reference evidence="4 6" key="2">
    <citation type="journal article" date="2017" name="BMC Genomics">
        <title>Genomic analysis of methanogenic archaea reveals a shift towards energy conservation.</title>
        <authorList>
            <person name="Gilmore S.P."/>
            <person name="Henske J.K."/>
            <person name="Sexton J.A."/>
            <person name="Solomon K.V."/>
            <person name="Seppala S."/>
            <person name="Yoo J.I."/>
            <person name="Huyett L.M."/>
            <person name="Pressman A."/>
            <person name="Cogan J.Z."/>
            <person name="Kivenson V."/>
            <person name="Peng X."/>
            <person name="Tan Y."/>
            <person name="Valentine D.L."/>
            <person name="O'Malley M.A."/>
        </authorList>
    </citation>
    <scope>NUCLEOTIDE SEQUENCE [LARGE SCALE GENOMIC DNA]</scope>
    <source>
        <strain evidence="4 6">1R-7</strain>
    </source>
</reference>
<dbReference type="SMART" id="SM00382">
    <property type="entry name" value="AAA"/>
    <property type="match status" value="2"/>
</dbReference>
<reference evidence="5 7" key="1">
    <citation type="submission" date="2016-04" db="EMBL/GenBank/DDBJ databases">
        <title>Genome sequence of Methanosphaera cuniculi DSM 4103.</title>
        <authorList>
            <person name="Poehlein A."/>
            <person name="Seedorf H."/>
            <person name="Daniel R."/>
        </authorList>
    </citation>
    <scope>NUCLEOTIDE SEQUENCE [LARGE SCALE GENOMIC DNA]</scope>
    <source>
        <strain evidence="5 7">DSM 4103</strain>
    </source>
</reference>
<sequence length="533" mass="59895">MSFIEVKNVTKKFDDTTVLEDISLNIEEGEVLGILGKSGSGKSVLLNMLRGIMDYAPDEGDIIFNVAYCPEFDYIDAPSKVGETYKDGYKFEAKEINLYKCSKKEFAAVKRRISIMLQRTFALYEEETVLQNIMRAFENQRDEDNINKAIKLLKMTKMEHRITHIARDLSGGEKQRIVLARQLAKNPMLFLADEPTGTLDPKTAQLIHDALLDGVKEKHITMVINSHWPEVIQDLSDRVIWLDEGKIKDEGTPEDIVPEFVKEIPQVIKHEEVEIGEPIIKMEDLKKYYFSVSRGVVKSVDGVTLTINEGEIASIVGLSGAGKTTLSKLIAGLIEPSEGDIEVRIGDDWVDMSKKGLANRGRATKHIGLLHQDFSLYPYKTILGNLTDGINLDLPPEFAKMKSIHVLTAVGFTEEEAASLLEKYPDQMSGGEKHRVAIAQVLIKEPTIVILDEPTGTMDPITRRQVTESILNAREELDQTFVIISHDMDFVLECCDTAALMRDGKLLDHGKPEKIVEELTSQERTKMLKNAEY</sequence>
<dbReference type="InterPro" id="IPR017669">
    <property type="entry name" value="Me_Coenz_M_Rdtase_A2"/>
</dbReference>
<dbReference type="AlphaFoldDB" id="A0A2A2HEP9"/>
<comment type="caution">
    <text evidence="4">The sequence shown here is derived from an EMBL/GenBank/DDBJ whole genome shotgun (WGS) entry which is preliminary data.</text>
</comment>
<organism evidence="4 6">
    <name type="scientific">Methanosphaera cuniculi</name>
    <dbReference type="NCBI Taxonomy" id="1077256"/>
    <lineage>
        <taxon>Archaea</taxon>
        <taxon>Methanobacteriati</taxon>
        <taxon>Methanobacteriota</taxon>
        <taxon>Methanomada group</taxon>
        <taxon>Methanobacteria</taxon>
        <taxon>Methanobacteriales</taxon>
        <taxon>Methanobacteriaceae</taxon>
        <taxon>Methanosphaera</taxon>
    </lineage>
</organism>